<sequence>MLALLCRWPLAAPLRALQIPAVSRVSFKCAVEPGFWTEARVRILCQLCVTSSFDDRRLDRSPVVSIILPLASEFCCVTPLPSEAVLDPFFTGLVYAAFRSNWLLRTILGAIAKCWVNVCASSLRPAALPACQRASWSSDTHSTLSICISVRYNSPARQPRCTISP</sequence>
<keyword evidence="2" id="KW-1185">Reference proteome</keyword>
<evidence type="ECO:0000313" key="2">
    <source>
        <dbReference type="Proteomes" id="UP000814033"/>
    </source>
</evidence>
<dbReference type="EMBL" id="MU276338">
    <property type="protein sequence ID" value="KAI0039214.1"/>
    <property type="molecule type" value="Genomic_DNA"/>
</dbReference>
<protein>
    <submittedName>
        <fullName evidence="1">Uncharacterized protein</fullName>
    </submittedName>
</protein>
<organism evidence="1 2">
    <name type="scientific">Auriscalpium vulgare</name>
    <dbReference type="NCBI Taxonomy" id="40419"/>
    <lineage>
        <taxon>Eukaryota</taxon>
        <taxon>Fungi</taxon>
        <taxon>Dikarya</taxon>
        <taxon>Basidiomycota</taxon>
        <taxon>Agaricomycotina</taxon>
        <taxon>Agaricomycetes</taxon>
        <taxon>Russulales</taxon>
        <taxon>Auriscalpiaceae</taxon>
        <taxon>Auriscalpium</taxon>
    </lineage>
</organism>
<dbReference type="Proteomes" id="UP000814033">
    <property type="component" value="Unassembled WGS sequence"/>
</dbReference>
<proteinExistence type="predicted"/>
<gene>
    <name evidence="1" type="ORF">FA95DRAFT_1078062</name>
</gene>
<evidence type="ECO:0000313" key="1">
    <source>
        <dbReference type="EMBL" id="KAI0039214.1"/>
    </source>
</evidence>
<reference evidence="1" key="2">
    <citation type="journal article" date="2022" name="New Phytol.">
        <title>Evolutionary transition to the ectomycorrhizal habit in the genomes of a hyperdiverse lineage of mushroom-forming fungi.</title>
        <authorList>
            <person name="Looney B."/>
            <person name="Miyauchi S."/>
            <person name="Morin E."/>
            <person name="Drula E."/>
            <person name="Courty P.E."/>
            <person name="Kohler A."/>
            <person name="Kuo A."/>
            <person name="LaButti K."/>
            <person name="Pangilinan J."/>
            <person name="Lipzen A."/>
            <person name="Riley R."/>
            <person name="Andreopoulos W."/>
            <person name="He G."/>
            <person name="Johnson J."/>
            <person name="Nolan M."/>
            <person name="Tritt A."/>
            <person name="Barry K.W."/>
            <person name="Grigoriev I.V."/>
            <person name="Nagy L.G."/>
            <person name="Hibbett D."/>
            <person name="Henrissat B."/>
            <person name="Matheny P.B."/>
            <person name="Labbe J."/>
            <person name="Martin F.M."/>
        </authorList>
    </citation>
    <scope>NUCLEOTIDE SEQUENCE</scope>
    <source>
        <strain evidence="1">FP105234-sp</strain>
    </source>
</reference>
<reference evidence="1" key="1">
    <citation type="submission" date="2021-02" db="EMBL/GenBank/DDBJ databases">
        <authorList>
            <consortium name="DOE Joint Genome Institute"/>
            <person name="Ahrendt S."/>
            <person name="Looney B.P."/>
            <person name="Miyauchi S."/>
            <person name="Morin E."/>
            <person name="Drula E."/>
            <person name="Courty P.E."/>
            <person name="Chicoki N."/>
            <person name="Fauchery L."/>
            <person name="Kohler A."/>
            <person name="Kuo A."/>
            <person name="Labutti K."/>
            <person name="Pangilinan J."/>
            <person name="Lipzen A."/>
            <person name="Riley R."/>
            <person name="Andreopoulos W."/>
            <person name="He G."/>
            <person name="Johnson J."/>
            <person name="Barry K.W."/>
            <person name="Grigoriev I.V."/>
            <person name="Nagy L."/>
            <person name="Hibbett D."/>
            <person name="Henrissat B."/>
            <person name="Matheny P.B."/>
            <person name="Labbe J."/>
            <person name="Martin F."/>
        </authorList>
    </citation>
    <scope>NUCLEOTIDE SEQUENCE</scope>
    <source>
        <strain evidence="1">FP105234-sp</strain>
    </source>
</reference>
<comment type="caution">
    <text evidence="1">The sequence shown here is derived from an EMBL/GenBank/DDBJ whole genome shotgun (WGS) entry which is preliminary data.</text>
</comment>
<name>A0ACB8R512_9AGAM</name>
<accession>A0ACB8R512</accession>